<keyword evidence="3" id="KW-0732">Signal</keyword>
<dbReference type="GO" id="GO:0005524">
    <property type="term" value="F:ATP binding"/>
    <property type="evidence" value="ECO:0007669"/>
    <property type="project" value="UniProtKB-UniRule"/>
</dbReference>
<dbReference type="GO" id="GO:0004363">
    <property type="term" value="F:glutathione synthase activity"/>
    <property type="evidence" value="ECO:0007669"/>
    <property type="project" value="UniProtKB-UniRule"/>
</dbReference>
<feature type="binding site" evidence="2">
    <location>
        <position position="359"/>
    </location>
    <ligand>
        <name>ATP</name>
        <dbReference type="ChEBI" id="CHEBI:30616"/>
    </ligand>
</feature>
<dbReference type="Gene3D" id="3.30.470.20">
    <property type="entry name" value="ATP-grasp fold, B domain"/>
    <property type="match status" value="1"/>
</dbReference>
<dbReference type="GO" id="GO:0000287">
    <property type="term" value="F:magnesium ion binding"/>
    <property type="evidence" value="ECO:0007669"/>
    <property type="project" value="UniProtKB-UniRule"/>
</dbReference>
<evidence type="ECO:0000313" key="5">
    <source>
        <dbReference type="Proteomes" id="UP001620626"/>
    </source>
</evidence>
<dbReference type="Gene3D" id="3.30.1490.50">
    <property type="match status" value="1"/>
</dbReference>
<dbReference type="InterPro" id="IPR014049">
    <property type="entry name" value="Glutathione_synthase_N_euk"/>
</dbReference>
<dbReference type="InterPro" id="IPR005615">
    <property type="entry name" value="Glutathione_synthase"/>
</dbReference>
<dbReference type="AlphaFoldDB" id="A0ABD2J2P5"/>
<evidence type="ECO:0000256" key="2">
    <source>
        <dbReference type="PIRSR" id="PIRSR001558-1"/>
    </source>
</evidence>
<evidence type="ECO:0000256" key="1">
    <source>
        <dbReference type="PIRNR" id="PIRNR001558"/>
    </source>
</evidence>
<dbReference type="Pfam" id="PF03917">
    <property type="entry name" value="GSH_synth_ATP"/>
    <property type="match status" value="1"/>
</dbReference>
<dbReference type="PANTHER" id="PTHR11130:SF0">
    <property type="entry name" value="GLUTATHIONE SYNTHETASE"/>
    <property type="match status" value="1"/>
</dbReference>
<dbReference type="SUPFAM" id="SSF56059">
    <property type="entry name" value="Glutathione synthetase ATP-binding domain-like"/>
    <property type="match status" value="1"/>
</dbReference>
<keyword evidence="1" id="KW-0436">Ligase</keyword>
<keyword evidence="1" id="KW-0317">Glutathione biosynthesis</keyword>
<feature type="chain" id="PRO_5044892971" description="Glutathione synthetase" evidence="3">
    <location>
        <begin position="23"/>
        <end position="538"/>
    </location>
</feature>
<comment type="caution">
    <text evidence="4">The sequence shown here is derived from an EMBL/GenBank/DDBJ whole genome shotgun (WGS) entry which is preliminary data.</text>
</comment>
<dbReference type="PANTHER" id="PTHR11130">
    <property type="entry name" value="GLUTATHIONE SYNTHETASE"/>
    <property type="match status" value="1"/>
</dbReference>
<protein>
    <recommendedName>
        <fullName evidence="1">Glutathione synthetase</fullName>
        <shortName evidence="1">GSH-S</shortName>
        <ecNumber evidence="1">6.3.2.3</ecNumber>
    </recommendedName>
</protein>
<feature type="binding site" evidence="2">
    <location>
        <position position="487"/>
    </location>
    <ligand>
        <name>ATP</name>
        <dbReference type="ChEBI" id="CHEBI:30616"/>
    </ligand>
</feature>
<feature type="binding site" evidence="2">
    <location>
        <position position="274"/>
    </location>
    <ligand>
        <name>substrate</name>
    </ligand>
</feature>
<dbReference type="EMBL" id="JBICBT010001070">
    <property type="protein sequence ID" value="KAL3084812.1"/>
    <property type="molecule type" value="Genomic_DNA"/>
</dbReference>
<dbReference type="InterPro" id="IPR037013">
    <property type="entry name" value="GSH-S_sub-bd_sf"/>
</dbReference>
<gene>
    <name evidence="4" type="ORF">niasHT_031697</name>
</gene>
<comment type="similarity">
    <text evidence="1">Belongs to the eukaryotic GSH synthase family.</text>
</comment>
<dbReference type="Proteomes" id="UP001620626">
    <property type="component" value="Unassembled WGS sequence"/>
</dbReference>
<dbReference type="Gene3D" id="1.10.1080.10">
    <property type="entry name" value="Glutathione Synthetase, Chain A, domain 3"/>
    <property type="match status" value="1"/>
</dbReference>
<name>A0ABD2J2P5_9BILA</name>
<dbReference type="GO" id="GO:0043295">
    <property type="term" value="F:glutathione binding"/>
    <property type="evidence" value="ECO:0007669"/>
    <property type="project" value="UniProtKB-UniRule"/>
</dbReference>
<evidence type="ECO:0000313" key="4">
    <source>
        <dbReference type="EMBL" id="KAL3084812.1"/>
    </source>
</evidence>
<dbReference type="Gene3D" id="3.40.50.1760">
    <property type="entry name" value="Glutathione synthase, substrate-binding domain superfamily, eukaryotic"/>
    <property type="match status" value="1"/>
</dbReference>
<dbReference type="PIRSF" id="PIRSF001558">
    <property type="entry name" value="GSHase"/>
    <property type="match status" value="1"/>
</dbReference>
<accession>A0ABD2J2P5</accession>
<evidence type="ECO:0000256" key="3">
    <source>
        <dbReference type="SAM" id="SignalP"/>
    </source>
</evidence>
<keyword evidence="1" id="KW-0460">Magnesium</keyword>
<feature type="signal peptide" evidence="3">
    <location>
        <begin position="1"/>
        <end position="22"/>
    </location>
</feature>
<dbReference type="InterPro" id="IPR014709">
    <property type="entry name" value="Glutathione_synthase_C_euk"/>
</dbReference>
<dbReference type="EC" id="6.3.2.3" evidence="1"/>
<keyword evidence="1 2" id="KW-0547">Nucleotide-binding</keyword>
<dbReference type="InterPro" id="IPR014042">
    <property type="entry name" value="Glutathione_synthase_a-hlx"/>
</dbReference>
<sequence length="538" mass="61434">MKTCNFLIFFFLGINLQKFVNSTFTQATDEKYCVENIEKDENVLLERIRDAKDWALTNGLTFPVPRRKLKCDACDKINENIVLDDMAQIVPFTLYPSPFPRELFHQAMDVNKTLLLMYFRASLPHNFEFLKELHKSVLTVSPSLRSTADLIERKHKEGIRQPLMLICIRTDYMASEEIDEKSNEKKYALKQIELNGGSIGGYGTPQPLTALHRRMLSNVGIDNSTSVMPENQTTEMLATAMYRAWQEFGDPKAVILFLHPKLRIFLLVEARAIQHAMERIFEGKPKPKCVFLTLEEGIDRLKLNSDNSLILDGKFTVAVSMARNAAHDANEAGMEVWKALKRSTSIHVFNTLFMLAQSKKVQQALSKPGVVEHFFKMPEEAHLAAEVRKVMPKSWSIGADEEEADEIIRMVKANPDNFVMKWNEVTPLKRGSKNVYFDDEIIEKLNSMEEKERDSFFIMEKLRPMVVKNHFVRVHDKPLLNVDVNIELGVHGCLLGNIVDGTVIDDFWPENTLKTKLASENEGGIIKGHSVVDTPYLV</sequence>
<dbReference type="Gene3D" id="3.30.1490.80">
    <property type="match status" value="1"/>
</dbReference>
<feature type="binding site" evidence="2">
    <location>
        <position position="516"/>
    </location>
    <ligand>
        <name>ATP</name>
        <dbReference type="ChEBI" id="CHEBI:30616"/>
    </ligand>
</feature>
<keyword evidence="1" id="KW-0479">Metal-binding</keyword>
<comment type="cofactor">
    <cofactor evidence="1">
        <name>Mg(2+)</name>
        <dbReference type="ChEBI" id="CHEBI:18420"/>
    </cofactor>
    <text evidence="1">Binds 1 Mg(2+) ion per subunit.</text>
</comment>
<organism evidence="4 5">
    <name type="scientific">Heterodera trifolii</name>
    <dbReference type="NCBI Taxonomy" id="157864"/>
    <lineage>
        <taxon>Eukaryota</taxon>
        <taxon>Metazoa</taxon>
        <taxon>Ecdysozoa</taxon>
        <taxon>Nematoda</taxon>
        <taxon>Chromadorea</taxon>
        <taxon>Rhabditida</taxon>
        <taxon>Tylenchina</taxon>
        <taxon>Tylenchomorpha</taxon>
        <taxon>Tylenchoidea</taxon>
        <taxon>Heteroderidae</taxon>
        <taxon>Heteroderinae</taxon>
        <taxon>Heterodera</taxon>
    </lineage>
</organism>
<comment type="pathway">
    <text evidence="1">Sulfur metabolism; glutathione biosynthesis; glutathione from L-cysteine and L-glutamate: step 2/2.</text>
</comment>
<proteinExistence type="inferred from homology"/>
<comment type="catalytic activity">
    <reaction evidence="1">
        <text>gamma-L-glutamyl-L-cysteine + glycine + ATP = glutathione + ADP + phosphate + H(+)</text>
        <dbReference type="Rhea" id="RHEA:13557"/>
        <dbReference type="ChEBI" id="CHEBI:15378"/>
        <dbReference type="ChEBI" id="CHEBI:30616"/>
        <dbReference type="ChEBI" id="CHEBI:43474"/>
        <dbReference type="ChEBI" id="CHEBI:57305"/>
        <dbReference type="ChEBI" id="CHEBI:57925"/>
        <dbReference type="ChEBI" id="CHEBI:58173"/>
        <dbReference type="ChEBI" id="CHEBI:456216"/>
        <dbReference type="EC" id="6.3.2.3"/>
    </reaction>
</comment>
<keyword evidence="5" id="KW-1185">Reference proteome</keyword>
<reference evidence="4 5" key="1">
    <citation type="submission" date="2024-10" db="EMBL/GenBank/DDBJ databases">
        <authorList>
            <person name="Kim D."/>
        </authorList>
    </citation>
    <scope>NUCLEOTIDE SEQUENCE [LARGE SCALE GENOMIC DNA]</scope>
    <source>
        <strain evidence="4">BH-2024</strain>
    </source>
</reference>
<keyword evidence="1 2" id="KW-0067">ATP-binding</keyword>
<feature type="binding site" evidence="2">
    <location>
        <position position="522"/>
    </location>
    <ligand>
        <name>ATP</name>
        <dbReference type="ChEBI" id="CHEBI:30616"/>
    </ligand>
</feature>